<dbReference type="InterPro" id="IPR029063">
    <property type="entry name" value="SAM-dependent_MTases_sf"/>
</dbReference>
<organism evidence="3 4">
    <name type="scientific">Prymnesium parvum</name>
    <name type="common">Toxic golden alga</name>
    <dbReference type="NCBI Taxonomy" id="97485"/>
    <lineage>
        <taxon>Eukaryota</taxon>
        <taxon>Haptista</taxon>
        <taxon>Haptophyta</taxon>
        <taxon>Prymnesiophyceae</taxon>
        <taxon>Prymnesiales</taxon>
        <taxon>Prymnesiaceae</taxon>
        <taxon>Prymnesium</taxon>
    </lineage>
</organism>
<feature type="domain" description="Methyltransferase type 12" evidence="2">
    <location>
        <begin position="496"/>
        <end position="597"/>
    </location>
</feature>
<dbReference type="SUPFAM" id="SSF53335">
    <property type="entry name" value="S-adenosyl-L-methionine-dependent methyltransferases"/>
    <property type="match status" value="1"/>
</dbReference>
<protein>
    <recommendedName>
        <fullName evidence="2">Methyltransferase type 12 domain-containing protein</fullName>
    </recommendedName>
</protein>
<evidence type="ECO:0000313" key="3">
    <source>
        <dbReference type="EMBL" id="KAL1525301.1"/>
    </source>
</evidence>
<keyword evidence="4" id="KW-1185">Reference proteome</keyword>
<proteinExistence type="predicted"/>
<reference evidence="3 4" key="1">
    <citation type="journal article" date="2024" name="Science">
        <title>Giant polyketide synthase enzymes in the biosynthesis of giant marine polyether toxins.</title>
        <authorList>
            <person name="Fallon T.R."/>
            <person name="Shende V.V."/>
            <person name="Wierzbicki I.H."/>
            <person name="Pendleton A.L."/>
            <person name="Watervoot N.F."/>
            <person name="Auber R.P."/>
            <person name="Gonzalez D.J."/>
            <person name="Wisecaver J.H."/>
            <person name="Moore B.S."/>
        </authorList>
    </citation>
    <scope>NUCLEOTIDE SEQUENCE [LARGE SCALE GENOMIC DNA]</scope>
    <source>
        <strain evidence="3 4">12B1</strain>
    </source>
</reference>
<dbReference type="EMBL" id="JBGBPQ010000004">
    <property type="protein sequence ID" value="KAL1525301.1"/>
    <property type="molecule type" value="Genomic_DNA"/>
</dbReference>
<name>A0AB34JX55_PRYPA</name>
<comment type="caution">
    <text evidence="3">The sequence shown here is derived from an EMBL/GenBank/DDBJ whole genome shotgun (WGS) entry which is preliminary data.</text>
</comment>
<dbReference type="AlphaFoldDB" id="A0AB34JX55"/>
<feature type="region of interest" description="Disordered" evidence="1">
    <location>
        <begin position="259"/>
        <end position="278"/>
    </location>
</feature>
<dbReference type="InterPro" id="IPR013217">
    <property type="entry name" value="Methyltransf_12"/>
</dbReference>
<evidence type="ECO:0000259" key="2">
    <source>
        <dbReference type="Pfam" id="PF08242"/>
    </source>
</evidence>
<dbReference type="Pfam" id="PF08242">
    <property type="entry name" value="Methyltransf_12"/>
    <property type="match status" value="1"/>
</dbReference>
<evidence type="ECO:0000313" key="4">
    <source>
        <dbReference type="Proteomes" id="UP001515480"/>
    </source>
</evidence>
<dbReference type="Gene3D" id="3.40.50.150">
    <property type="entry name" value="Vaccinia Virus protein VP39"/>
    <property type="match status" value="1"/>
</dbReference>
<gene>
    <name evidence="3" type="ORF">AB1Y20_020163</name>
</gene>
<dbReference type="CDD" id="cd02440">
    <property type="entry name" value="AdoMet_MTases"/>
    <property type="match status" value="1"/>
</dbReference>
<accession>A0AB34JX55</accession>
<evidence type="ECO:0000256" key="1">
    <source>
        <dbReference type="SAM" id="MobiDB-lite"/>
    </source>
</evidence>
<dbReference type="Proteomes" id="UP001515480">
    <property type="component" value="Unassembled WGS sequence"/>
</dbReference>
<sequence>MALQRLQAALREKLAFGELEARLAELDELAEECARVGTDVDALSALDPLIGQLEAARPAKAKRRRTEGALLVDLEGVDRPHAAGLAVCVGRYCALRHAPLLAARHFDAALAIDPSSPPAALGLAQALLAQRDPEGCTARVLEFWRRASLPPSLESREARHLAFLLAHLVEKRSLRAPADGLALLEALCPFVRTPACSAVGAILAAWVPELLSPERLHEYPFALDLLRSSHQFCRRELEPLVVASRRGLLRQLTADAHAESSAAAPHASREGAERSSPGLRRAARLRRLDVAGAASTAHDAPPRPRPPIARRLVAAASVGMHCYHCGFCLPESEEEEKAINEIYSALESGSLSWPFAEVDLLRLCACAMYADLSSIESAEAMLVDPSIAWQAVAPLCFVVAARFLYETQLSCTAHLFLPKERARRGALLRRVSPIDVASSGVSSFYEKILYPAWQQPEVFGMTPLSIFERMRRQFRHFEWPLGTDPETSEQHRLLVAGAGSGHQIAQSLQCYACIQVVGLDLSAPSLAYAEKKLFELCPQEAARRVRLVVGDILTLGGPSCPLGLFEMVSAIGVLHHVSAPDVALAKLVAKLRAGGVLQLATYSTLGMASWRRGAAQLIHHLAPELVDSSGGLRRQPTPSELRALRHSIFCADSEEYFRKHGIPLETRAAREHLLHCEEFYSATGCHDLLFHPSERTFTLLEVKAMLADAGCAPIGVFFASLDVDAAARQAYNDYATSHAPMSSDVDQSDLEAWHHVEEANPHIFGRMHIVIAQKKW</sequence>